<feature type="transmembrane region" description="Helical" evidence="9">
    <location>
        <begin position="332"/>
        <end position="355"/>
    </location>
</feature>
<gene>
    <name evidence="12" type="ORF">PPL_07583</name>
</gene>
<dbReference type="InterPro" id="IPR036837">
    <property type="entry name" value="Cation_efflux_CTD_sf"/>
</dbReference>
<dbReference type="GeneID" id="31363064"/>
<dbReference type="NCBIfam" id="TIGR01297">
    <property type="entry name" value="CDF"/>
    <property type="match status" value="1"/>
</dbReference>
<feature type="region of interest" description="Disordered" evidence="8">
    <location>
        <begin position="157"/>
        <end position="318"/>
    </location>
</feature>
<keyword evidence="3" id="KW-0813">Transport</keyword>
<feature type="compositionally biased region" description="Basic and acidic residues" evidence="8">
    <location>
        <begin position="284"/>
        <end position="303"/>
    </location>
</feature>
<dbReference type="PANTHER" id="PTHR45820">
    <property type="entry name" value="FI23527P1"/>
    <property type="match status" value="1"/>
</dbReference>
<accession>D3BGD2</accession>
<feature type="domain" description="Cation efflux protein cytoplasmic" evidence="11">
    <location>
        <begin position="396"/>
        <end position="442"/>
    </location>
</feature>
<dbReference type="InterPro" id="IPR027470">
    <property type="entry name" value="Cation_efflux_CTD"/>
</dbReference>
<evidence type="ECO:0000256" key="9">
    <source>
        <dbReference type="SAM" id="Phobius"/>
    </source>
</evidence>
<evidence type="ECO:0000256" key="4">
    <source>
        <dbReference type="ARBA" id="ARBA00022692"/>
    </source>
</evidence>
<keyword evidence="4 9" id="KW-0812">Transmembrane</keyword>
<dbReference type="InterPro" id="IPR002395">
    <property type="entry name" value="Kininogen"/>
</dbReference>
<evidence type="ECO:0000256" key="7">
    <source>
        <dbReference type="ARBA" id="ARBA00023136"/>
    </source>
</evidence>
<evidence type="ECO:0000256" key="8">
    <source>
        <dbReference type="SAM" id="MobiDB-lite"/>
    </source>
</evidence>
<dbReference type="Proteomes" id="UP000001396">
    <property type="component" value="Unassembled WGS sequence"/>
</dbReference>
<evidence type="ECO:0000259" key="11">
    <source>
        <dbReference type="Pfam" id="PF16916"/>
    </source>
</evidence>
<dbReference type="OMA" id="FQDCASW"/>
<feature type="compositionally biased region" description="Basic and acidic residues" evidence="8">
    <location>
        <begin position="177"/>
        <end position="206"/>
    </location>
</feature>
<dbReference type="GO" id="GO:0006882">
    <property type="term" value="P:intracellular zinc ion homeostasis"/>
    <property type="evidence" value="ECO:0007669"/>
    <property type="project" value="TreeGrafter"/>
</dbReference>
<evidence type="ECO:0000256" key="6">
    <source>
        <dbReference type="ARBA" id="ARBA00022989"/>
    </source>
</evidence>
<dbReference type="FunCoup" id="D3BGD2">
    <property type="interactions" value="28"/>
</dbReference>
<comment type="similarity">
    <text evidence="2">Belongs to the cation diffusion facilitator (CDF) transporter (TC 2.A.4) family. SLC30A subfamily.</text>
</comment>
<feature type="transmembrane region" description="Helical" evidence="9">
    <location>
        <begin position="26"/>
        <end position="49"/>
    </location>
</feature>
<dbReference type="Pfam" id="PF16916">
    <property type="entry name" value="ZT_dimer"/>
    <property type="match status" value="1"/>
</dbReference>
<keyword evidence="7 9" id="KW-0472">Membrane</keyword>
<dbReference type="STRING" id="670386.D3BGD2"/>
<dbReference type="AlphaFoldDB" id="D3BGD2"/>
<evidence type="ECO:0000256" key="1">
    <source>
        <dbReference type="ARBA" id="ARBA00004141"/>
    </source>
</evidence>
<dbReference type="InterPro" id="IPR027469">
    <property type="entry name" value="Cation_efflux_TMD_sf"/>
</dbReference>
<feature type="compositionally biased region" description="Gly residues" evidence="8">
    <location>
        <begin position="162"/>
        <end position="171"/>
    </location>
</feature>
<name>D3BGD2_HETP5</name>
<dbReference type="Pfam" id="PF01545">
    <property type="entry name" value="Cation_efflux"/>
    <property type="match status" value="1"/>
</dbReference>
<dbReference type="InterPro" id="IPR002524">
    <property type="entry name" value="Cation_efflux"/>
</dbReference>
<evidence type="ECO:0000313" key="13">
    <source>
        <dbReference type="Proteomes" id="UP000001396"/>
    </source>
</evidence>
<protein>
    <submittedName>
        <fullName evidence="12">Putative zinc transporter</fullName>
    </submittedName>
</protein>
<comment type="caution">
    <text evidence="12">The sequence shown here is derived from an EMBL/GenBank/DDBJ whole genome shotgun (WGS) entry which is preliminary data.</text>
</comment>
<dbReference type="PRINTS" id="PR00334">
    <property type="entry name" value="KININOGEN"/>
</dbReference>
<dbReference type="RefSeq" id="XP_020431653.1">
    <property type="nucleotide sequence ID" value="XM_020578418.1"/>
</dbReference>
<keyword evidence="6 9" id="KW-1133">Transmembrane helix</keyword>
<dbReference type="EMBL" id="ADBJ01000034">
    <property type="protein sequence ID" value="EFA79532.1"/>
    <property type="molecule type" value="Genomic_DNA"/>
</dbReference>
<dbReference type="SUPFAM" id="SSF160240">
    <property type="entry name" value="Cation efflux protein cytoplasmic domain-like"/>
    <property type="match status" value="1"/>
</dbReference>
<keyword evidence="13" id="KW-1185">Reference proteome</keyword>
<keyword evidence="5" id="KW-0862">Zinc</keyword>
<reference evidence="12 13" key="1">
    <citation type="journal article" date="2011" name="Genome Res.">
        <title>Phylogeny-wide analysis of social amoeba genomes highlights ancient origins for complex intercellular communication.</title>
        <authorList>
            <person name="Heidel A.J."/>
            <person name="Lawal H.M."/>
            <person name="Felder M."/>
            <person name="Schilde C."/>
            <person name="Helps N.R."/>
            <person name="Tunggal B."/>
            <person name="Rivero F."/>
            <person name="John U."/>
            <person name="Schleicher M."/>
            <person name="Eichinger L."/>
            <person name="Platzer M."/>
            <person name="Noegel A.A."/>
            <person name="Schaap P."/>
            <person name="Gloeckner G."/>
        </authorList>
    </citation>
    <scope>NUCLEOTIDE SEQUENCE [LARGE SCALE GENOMIC DNA]</scope>
    <source>
        <strain evidence="13">ATCC 26659 / Pp 5 / PN500</strain>
    </source>
</reference>
<feature type="domain" description="Cation efflux protein transmembrane" evidence="10">
    <location>
        <begin position="30"/>
        <end position="392"/>
    </location>
</feature>
<dbReference type="InterPro" id="IPR058533">
    <property type="entry name" value="Cation_efflux_TM"/>
</dbReference>
<proteinExistence type="inferred from homology"/>
<feature type="transmembrane region" description="Helical" evidence="9">
    <location>
        <begin position="96"/>
        <end position="115"/>
    </location>
</feature>
<sequence>MEIELLSDDHSANDRKIHERKDTYKSVALITIGVITFCYVIVELAAALYVGSLTLLSDGFHNLTDVASLYIAWWAQRAAKRESDDSMSYGWARAEVLGGLTNGCFLISMGLYVALEAVPRIIRPEPMDEGLIFMAVAGAGLAINTIGTIVFAVTGQSHAHSHGGGGGGHSHGGSSSAKKEKDHGHSHGGEKKEKDHGHSHGGEKKEKAHGHSHGEKKDKEHGHSHGEKKDKEHGHSHGGEKKEKAHGHSHGGADHHDEDDHHGHGHSHGGEKKEKAHGHSHGSSSDDKGSIKHETFGFEDPEKQKKKKKKKSGGHGHGHGTCLGMDLNMFGVFIHFLGDAVASLFVLVTGAILRYSHGKWTMYIDPVSSIIIVSLTLASAIPLVKRASLILLQQVPSGIDMDRIRSKIRRVEGVLSLHDLHVWQLVDGMVVASVHVGVEEGLDFSLVVGAIKKIFHHQGIHSTSIQPEFIHRNLQDDGFCIQNCVKDCDEDWCCKKSKERLVERNRLYSADIEIV</sequence>
<evidence type="ECO:0000256" key="5">
    <source>
        <dbReference type="ARBA" id="ARBA00022833"/>
    </source>
</evidence>
<dbReference type="SUPFAM" id="SSF161111">
    <property type="entry name" value="Cation efflux protein transmembrane domain-like"/>
    <property type="match status" value="1"/>
</dbReference>
<feature type="compositionally biased region" description="Basic and acidic residues" evidence="8">
    <location>
        <begin position="251"/>
        <end position="274"/>
    </location>
</feature>
<feature type="transmembrane region" description="Helical" evidence="9">
    <location>
        <begin position="55"/>
        <end position="75"/>
    </location>
</feature>
<dbReference type="GO" id="GO:0016020">
    <property type="term" value="C:membrane"/>
    <property type="evidence" value="ECO:0007669"/>
    <property type="project" value="UniProtKB-SubCell"/>
</dbReference>
<feature type="compositionally biased region" description="Basic residues" evidence="8">
    <location>
        <begin position="304"/>
        <end position="318"/>
    </location>
</feature>
<evidence type="ECO:0000256" key="2">
    <source>
        <dbReference type="ARBA" id="ARBA00008873"/>
    </source>
</evidence>
<feature type="transmembrane region" description="Helical" evidence="9">
    <location>
        <begin position="130"/>
        <end position="153"/>
    </location>
</feature>
<feature type="compositionally biased region" description="Basic and acidic residues" evidence="8">
    <location>
        <begin position="212"/>
        <end position="243"/>
    </location>
</feature>
<comment type="subcellular location">
    <subcellularLocation>
        <location evidence="1">Membrane</location>
        <topology evidence="1">Multi-pass membrane protein</topology>
    </subcellularLocation>
</comment>
<dbReference type="Gene3D" id="1.20.1510.10">
    <property type="entry name" value="Cation efflux protein transmembrane domain"/>
    <property type="match status" value="2"/>
</dbReference>
<evidence type="ECO:0000256" key="3">
    <source>
        <dbReference type="ARBA" id="ARBA00022448"/>
    </source>
</evidence>
<evidence type="ECO:0000313" key="12">
    <source>
        <dbReference type="EMBL" id="EFA79532.1"/>
    </source>
</evidence>
<evidence type="ECO:0000259" key="10">
    <source>
        <dbReference type="Pfam" id="PF01545"/>
    </source>
</evidence>
<dbReference type="GO" id="GO:0005385">
    <property type="term" value="F:zinc ion transmembrane transporter activity"/>
    <property type="evidence" value="ECO:0007669"/>
    <property type="project" value="TreeGrafter"/>
</dbReference>
<feature type="transmembrane region" description="Helical" evidence="9">
    <location>
        <begin position="367"/>
        <end position="384"/>
    </location>
</feature>
<organism evidence="12 13">
    <name type="scientific">Heterostelium pallidum (strain ATCC 26659 / Pp 5 / PN500)</name>
    <name type="common">Cellular slime mold</name>
    <name type="synonym">Polysphondylium pallidum</name>
    <dbReference type="NCBI Taxonomy" id="670386"/>
    <lineage>
        <taxon>Eukaryota</taxon>
        <taxon>Amoebozoa</taxon>
        <taxon>Evosea</taxon>
        <taxon>Eumycetozoa</taxon>
        <taxon>Dictyostelia</taxon>
        <taxon>Acytosteliales</taxon>
        <taxon>Acytosteliaceae</taxon>
        <taxon>Heterostelium</taxon>
    </lineage>
</organism>
<dbReference type="PANTHER" id="PTHR45820:SF4">
    <property type="entry name" value="ZINC TRANSPORTER 63C, ISOFORM F"/>
    <property type="match status" value="1"/>
</dbReference>
<dbReference type="InParanoid" id="D3BGD2"/>